<dbReference type="SMART" id="SM00249">
    <property type="entry name" value="PHD"/>
    <property type="match status" value="2"/>
</dbReference>
<protein>
    <recommendedName>
        <fullName evidence="19">SET domain-containing protein</fullName>
    </recommendedName>
</protein>
<evidence type="ECO:0000256" key="10">
    <source>
        <dbReference type="PROSITE-ProRule" id="PRU00146"/>
    </source>
</evidence>
<evidence type="ECO:0000256" key="9">
    <source>
        <dbReference type="ARBA" id="ARBA00023242"/>
    </source>
</evidence>
<dbReference type="InterPro" id="IPR003616">
    <property type="entry name" value="Post-SET_dom"/>
</dbReference>
<dbReference type="InterPro" id="IPR003889">
    <property type="entry name" value="FYrich_C"/>
</dbReference>
<keyword evidence="9" id="KW-0539">Nucleus</keyword>
<dbReference type="InterPro" id="IPR050701">
    <property type="entry name" value="Histone_Mod_Regulator"/>
</dbReference>
<dbReference type="CDD" id="cd10518">
    <property type="entry name" value="SET_SETD1-like"/>
    <property type="match status" value="1"/>
</dbReference>
<comment type="caution">
    <text evidence="17">The sequence shown here is derived from an EMBL/GenBank/DDBJ whole genome shotgun (WGS) entry which is preliminary data.</text>
</comment>
<feature type="region of interest" description="Disordered" evidence="11">
    <location>
        <begin position="1093"/>
        <end position="1116"/>
    </location>
</feature>
<dbReference type="Pfam" id="PF21743">
    <property type="entry name" value="PTM_DIR17_Tudor"/>
    <property type="match status" value="1"/>
</dbReference>
<gene>
    <name evidence="17" type="ORF">WJX75_006570</name>
</gene>
<keyword evidence="6 10" id="KW-0863">Zinc-finger</keyword>
<evidence type="ECO:0008006" key="19">
    <source>
        <dbReference type="Google" id="ProtNLM"/>
    </source>
</evidence>
<feature type="region of interest" description="Disordered" evidence="11">
    <location>
        <begin position="1"/>
        <end position="75"/>
    </location>
</feature>
<dbReference type="Proteomes" id="UP001491310">
    <property type="component" value="Unassembled WGS sequence"/>
</dbReference>
<dbReference type="InterPro" id="IPR042010">
    <property type="entry name" value="ATX1/2_PHD"/>
</dbReference>
<dbReference type="InterPro" id="IPR000313">
    <property type="entry name" value="PWWP_dom"/>
</dbReference>
<evidence type="ECO:0000256" key="2">
    <source>
        <dbReference type="ARBA" id="ARBA00022603"/>
    </source>
</evidence>
<evidence type="ECO:0000259" key="14">
    <source>
        <dbReference type="PROSITE" id="PS50812"/>
    </source>
</evidence>
<dbReference type="SMART" id="SM00317">
    <property type="entry name" value="SET"/>
    <property type="match status" value="1"/>
</dbReference>
<evidence type="ECO:0000259" key="13">
    <source>
        <dbReference type="PROSITE" id="PS50280"/>
    </source>
</evidence>
<dbReference type="PROSITE" id="PS51805">
    <property type="entry name" value="EPHD"/>
    <property type="match status" value="1"/>
</dbReference>
<dbReference type="InterPro" id="IPR019786">
    <property type="entry name" value="Zinc_finger_PHD-type_CS"/>
</dbReference>
<evidence type="ECO:0000313" key="17">
    <source>
        <dbReference type="EMBL" id="KAK9915960.1"/>
    </source>
</evidence>
<feature type="domain" description="PHD-type" evidence="16">
    <location>
        <begin position="706"/>
        <end position="817"/>
    </location>
</feature>
<feature type="domain" description="PWWP" evidence="14">
    <location>
        <begin position="354"/>
        <end position="415"/>
    </location>
</feature>
<dbReference type="Pfam" id="PF05965">
    <property type="entry name" value="FYRC"/>
    <property type="match status" value="1"/>
</dbReference>
<feature type="domain" description="SET" evidence="13">
    <location>
        <begin position="1137"/>
        <end position="1261"/>
    </location>
</feature>
<keyword evidence="7" id="KW-0862">Zinc</keyword>
<dbReference type="PANTHER" id="PTHR13793:SF140">
    <property type="entry name" value="HISTONE-LYSINE N-METHYLTRANSFERASE ATX2"/>
    <property type="match status" value="1"/>
</dbReference>
<dbReference type="InterPro" id="IPR046341">
    <property type="entry name" value="SET_dom_sf"/>
</dbReference>
<dbReference type="InterPro" id="IPR047365">
    <property type="entry name" value="Tudor_AtPTM-like"/>
</dbReference>
<dbReference type="InterPro" id="IPR011011">
    <property type="entry name" value="Znf_FYVE_PHD"/>
</dbReference>
<dbReference type="InterPro" id="IPR001965">
    <property type="entry name" value="Znf_PHD"/>
</dbReference>
<dbReference type="SMART" id="SM00508">
    <property type="entry name" value="PostSET"/>
    <property type="match status" value="1"/>
</dbReference>
<feature type="region of interest" description="Disordered" evidence="11">
    <location>
        <begin position="157"/>
        <end position="201"/>
    </location>
</feature>
<keyword evidence="3" id="KW-0808">Transferase</keyword>
<evidence type="ECO:0000259" key="15">
    <source>
        <dbReference type="PROSITE" id="PS50868"/>
    </source>
</evidence>
<dbReference type="InterPro" id="IPR019787">
    <property type="entry name" value="Znf_PHD-finger"/>
</dbReference>
<dbReference type="Pfam" id="PF13832">
    <property type="entry name" value="zf-HC5HC2H_2"/>
    <property type="match status" value="1"/>
</dbReference>
<dbReference type="SMART" id="SM00293">
    <property type="entry name" value="PWWP"/>
    <property type="match status" value="1"/>
</dbReference>
<feature type="compositionally biased region" description="Low complexity" evidence="11">
    <location>
        <begin position="984"/>
        <end position="1003"/>
    </location>
</feature>
<dbReference type="PROSITE" id="PS50868">
    <property type="entry name" value="POST_SET"/>
    <property type="match status" value="1"/>
</dbReference>
<evidence type="ECO:0000259" key="12">
    <source>
        <dbReference type="PROSITE" id="PS50016"/>
    </source>
</evidence>
<evidence type="ECO:0000256" key="8">
    <source>
        <dbReference type="ARBA" id="ARBA00022853"/>
    </source>
</evidence>
<evidence type="ECO:0000259" key="16">
    <source>
        <dbReference type="PROSITE" id="PS51805"/>
    </source>
</evidence>
<keyword evidence="4" id="KW-0949">S-adenosyl-L-methionine</keyword>
<dbReference type="SUPFAM" id="SSF63748">
    <property type="entry name" value="Tudor/PWWP/MBT"/>
    <property type="match status" value="2"/>
</dbReference>
<dbReference type="PROSITE" id="PS50280">
    <property type="entry name" value="SET"/>
    <property type="match status" value="1"/>
</dbReference>
<dbReference type="InterPro" id="IPR034732">
    <property type="entry name" value="EPHD"/>
</dbReference>
<dbReference type="Gene3D" id="3.30.40.10">
    <property type="entry name" value="Zinc/RING finger domain, C3HC4 (zinc finger)"/>
    <property type="match status" value="2"/>
</dbReference>
<dbReference type="PROSITE" id="PS51542">
    <property type="entry name" value="FYRN"/>
    <property type="match status" value="1"/>
</dbReference>
<dbReference type="EMBL" id="JALJOT010000004">
    <property type="protein sequence ID" value="KAK9915960.1"/>
    <property type="molecule type" value="Genomic_DNA"/>
</dbReference>
<dbReference type="Pfam" id="PF05964">
    <property type="entry name" value="FYRN"/>
    <property type="match status" value="1"/>
</dbReference>
<dbReference type="CDD" id="cd15494">
    <property type="entry name" value="PHD_ATX1_2_like"/>
    <property type="match status" value="1"/>
</dbReference>
<sequence length="1309" mass="142464">MQPEVKGRKQALEKNERKRDRRSEKTSSNRKRDAAEDEGIKEDPSPPKQQKPPESVKKQQQDASQMGPPGLPAGFATMVRESGGRRAVFFAVSCHGSDYRLDRMARIKKFLDGHGSCQPEWQPLLQREGESDKHHIERLKQHFTFDAEQSVATVGTVEEEATAKAESPPAKRQKKADSARKAARTPAKQPGRQKKAAKGERSDSFHMFLEIDAATAITAEDLVGRQVRVLWPHDGAWFLGSVSSYNPDDGKHEVMYEDGDVENILMAAARVRLEISASEVLLPPAASDLSVMAEHVSREAKERAEDHQEAEEMRSRAAELKTIAEQAAALAGSHAESLGPAPDTADGPSATFRLGEVVWAREKGWPAWPAVVITRESARDLAPLRPCKGGVTVWFFGTYEMGCVKPAEIVGLRAGLDKELHAKCKRSVKVFRRALYEAYIYLQSGELPDQMVLDSNDESWFAGADEAPDGDFTGADFPLRLGKNLTVNSLGRIEYLRQAFHNKKYLWPLGYSAVRTETLPNGKRLACHCQILSSADTLAPIFRVTVEGGVPVEADHPGRAWKEVLQRAGAERRAAGLSGPRMFGLDNPAIARMIQAMPHAGRCVGFDGWLGERSPCEPLSSEEEKEQLAIEAAAQRLPAGIRAVPAARGVQGVCSVCGEEEETEQNHLLQCDGCREFVHMDCYGVGAPPEGRLWLCDVCKLGPSRAPACALCPVEGGVLRRTTCSRWVHSACALWVPETAIDMDRVLVDGLLYIPKGRFQLSCSMCSQAYGACIQCAGHRSCCASFHPLCARSAGLCMVAVRDEYESDSDVEEEAASAQEGDENRVPNCAPAGQRLQRKGAQQQVIALRADCSDGAGQKSGAGPNDDRQMLADAEMPDELPRSSDVSEQTSCAPPEDNQQQSKLGAAPDLPAQPGAPRVGPLAVKAPRPKRVWREGTALSAGLRLMCYCARHTSLLGASTGKLRMSIVTGRPLRGVQSRNEPEAPVQRPAALAAPATAPSHPASTGPDTGSLKSEEPPCSRCMPYNHELRRGHRAPDAIAAALAKRAFVHATPYLVTLARTPAFPPQTVPPRIRCHSARQPSELFREARAQADRSNARWVSPAQADGVADEAGPATGGRCVQSLAERFKEMRRTVTERLTCGKSAIHGWGAFTKVPASASDMLVEYMGELLRRPVADARERRTYDRLVGAGTYVFGLSDELVVDATRKGNMAHLLNHSCEPNSYSRTITVRCPDTGTLSDHVVIFAKRAIAAGEELTYDYRFSGEEQLPCNCGAAMCRGFVNLPKASADSDVQLVLRSRLKPFIIPVAP</sequence>
<dbReference type="PROSITE" id="PS50016">
    <property type="entry name" value="ZF_PHD_2"/>
    <property type="match status" value="1"/>
</dbReference>
<evidence type="ECO:0000256" key="7">
    <source>
        <dbReference type="ARBA" id="ARBA00022833"/>
    </source>
</evidence>
<feature type="region of interest" description="Disordered" evidence="11">
    <location>
        <begin position="974"/>
        <end position="1019"/>
    </location>
</feature>
<organism evidence="17 18">
    <name type="scientific">Coccomyxa subellipsoidea</name>
    <dbReference type="NCBI Taxonomy" id="248742"/>
    <lineage>
        <taxon>Eukaryota</taxon>
        <taxon>Viridiplantae</taxon>
        <taxon>Chlorophyta</taxon>
        <taxon>core chlorophytes</taxon>
        <taxon>Trebouxiophyceae</taxon>
        <taxon>Trebouxiophyceae incertae sedis</taxon>
        <taxon>Coccomyxaceae</taxon>
        <taxon>Coccomyxa</taxon>
    </lineage>
</organism>
<dbReference type="Gene3D" id="2.170.270.10">
    <property type="entry name" value="SET domain"/>
    <property type="match status" value="1"/>
</dbReference>
<dbReference type="CDD" id="cd20404">
    <property type="entry name" value="Tudor_Agenet_AtEML-like"/>
    <property type="match status" value="1"/>
</dbReference>
<evidence type="ECO:0000256" key="1">
    <source>
        <dbReference type="ARBA" id="ARBA00004123"/>
    </source>
</evidence>
<evidence type="ECO:0000313" key="18">
    <source>
        <dbReference type="Proteomes" id="UP001491310"/>
    </source>
</evidence>
<evidence type="ECO:0000256" key="4">
    <source>
        <dbReference type="ARBA" id="ARBA00022691"/>
    </source>
</evidence>
<dbReference type="PROSITE" id="PS50812">
    <property type="entry name" value="PWWP"/>
    <property type="match status" value="1"/>
</dbReference>
<keyword evidence="2" id="KW-0489">Methyltransferase</keyword>
<dbReference type="SUPFAM" id="SSF82199">
    <property type="entry name" value="SET domain"/>
    <property type="match status" value="1"/>
</dbReference>
<dbReference type="CDD" id="cd20142">
    <property type="entry name" value="PWWP_AtATX1-like"/>
    <property type="match status" value="1"/>
</dbReference>
<dbReference type="Gene3D" id="2.30.30.140">
    <property type="match status" value="2"/>
</dbReference>
<keyword evidence="18" id="KW-1185">Reference proteome</keyword>
<dbReference type="InterPro" id="IPR013083">
    <property type="entry name" value="Znf_RING/FYVE/PHD"/>
</dbReference>
<dbReference type="SUPFAM" id="SSF57903">
    <property type="entry name" value="FYVE/PHD zinc finger"/>
    <property type="match status" value="1"/>
</dbReference>
<feature type="compositionally biased region" description="Basic and acidic residues" evidence="11">
    <location>
        <begin position="1"/>
        <end position="34"/>
    </location>
</feature>
<accession>A0ABR2YW28</accession>
<feature type="region of interest" description="Disordered" evidence="11">
    <location>
        <begin position="877"/>
        <end position="923"/>
    </location>
</feature>
<dbReference type="InterPro" id="IPR001214">
    <property type="entry name" value="SET_dom"/>
</dbReference>
<proteinExistence type="predicted"/>
<feature type="compositionally biased region" description="Polar residues" evidence="11">
    <location>
        <begin position="884"/>
        <end position="903"/>
    </location>
</feature>
<dbReference type="Pfam" id="PF13831">
    <property type="entry name" value="PHD_2"/>
    <property type="match status" value="1"/>
</dbReference>
<dbReference type="InterPro" id="IPR003888">
    <property type="entry name" value="FYrich_N"/>
</dbReference>
<dbReference type="Gene3D" id="3.30.160.360">
    <property type="match status" value="1"/>
</dbReference>
<dbReference type="PROSITE" id="PS01359">
    <property type="entry name" value="ZF_PHD_1"/>
    <property type="match status" value="1"/>
</dbReference>
<evidence type="ECO:0000256" key="6">
    <source>
        <dbReference type="ARBA" id="ARBA00022771"/>
    </source>
</evidence>
<comment type="subcellular location">
    <subcellularLocation>
        <location evidence="1">Nucleus</location>
    </subcellularLocation>
</comment>
<dbReference type="Pfam" id="PF00856">
    <property type="entry name" value="SET"/>
    <property type="match status" value="1"/>
</dbReference>
<keyword evidence="8" id="KW-0156">Chromatin regulator</keyword>
<feature type="domain" description="PHD-type" evidence="12">
    <location>
        <begin position="651"/>
        <end position="702"/>
    </location>
</feature>
<keyword evidence="5" id="KW-0479">Metal-binding</keyword>
<feature type="domain" description="Post-SET" evidence="15">
    <location>
        <begin position="1266"/>
        <end position="1282"/>
    </location>
</feature>
<dbReference type="Pfam" id="PF00855">
    <property type="entry name" value="PWWP"/>
    <property type="match status" value="1"/>
</dbReference>
<dbReference type="PROSITE" id="PS51543">
    <property type="entry name" value="FYRC"/>
    <property type="match status" value="1"/>
</dbReference>
<feature type="region of interest" description="Disordered" evidence="11">
    <location>
        <begin position="808"/>
        <end position="830"/>
    </location>
</feature>
<name>A0ABR2YW28_9CHLO</name>
<evidence type="ECO:0000256" key="5">
    <source>
        <dbReference type="ARBA" id="ARBA00022723"/>
    </source>
</evidence>
<evidence type="ECO:0000256" key="3">
    <source>
        <dbReference type="ARBA" id="ARBA00022679"/>
    </source>
</evidence>
<evidence type="ECO:0000256" key="11">
    <source>
        <dbReference type="SAM" id="MobiDB-lite"/>
    </source>
</evidence>
<dbReference type="PANTHER" id="PTHR13793">
    <property type="entry name" value="PHD FINGER PROTEINS"/>
    <property type="match status" value="1"/>
</dbReference>
<dbReference type="SMART" id="SM00542">
    <property type="entry name" value="FYRC"/>
    <property type="match status" value="1"/>
</dbReference>
<reference evidence="17 18" key="1">
    <citation type="journal article" date="2024" name="Nat. Commun.">
        <title>Phylogenomics reveals the evolutionary origins of lichenization in chlorophyte algae.</title>
        <authorList>
            <person name="Puginier C."/>
            <person name="Libourel C."/>
            <person name="Otte J."/>
            <person name="Skaloud P."/>
            <person name="Haon M."/>
            <person name="Grisel S."/>
            <person name="Petersen M."/>
            <person name="Berrin J.G."/>
            <person name="Delaux P.M."/>
            <person name="Dal Grande F."/>
            <person name="Keller J."/>
        </authorList>
    </citation>
    <scope>NUCLEOTIDE SEQUENCE [LARGE SCALE GENOMIC DNA]</scope>
    <source>
        <strain evidence="17 18">SAG 216-7</strain>
    </source>
</reference>